<comment type="caution">
    <text evidence="2">The sequence shown here is derived from an EMBL/GenBank/DDBJ whole genome shotgun (WGS) entry which is preliminary data.</text>
</comment>
<evidence type="ECO:0000256" key="1">
    <source>
        <dbReference type="SAM" id="Phobius"/>
    </source>
</evidence>
<proteinExistence type="predicted"/>
<dbReference type="AlphaFoldDB" id="A0A5N5FAQ5"/>
<dbReference type="GO" id="GO:0004180">
    <property type="term" value="F:carboxypeptidase activity"/>
    <property type="evidence" value="ECO:0007669"/>
    <property type="project" value="UniProtKB-KW"/>
</dbReference>
<keyword evidence="2" id="KW-0378">Hydrolase</keyword>
<feature type="transmembrane region" description="Helical" evidence="1">
    <location>
        <begin position="6"/>
        <end position="26"/>
    </location>
</feature>
<evidence type="ECO:0000313" key="2">
    <source>
        <dbReference type="EMBL" id="KAB2600166.1"/>
    </source>
</evidence>
<reference evidence="2 3" key="3">
    <citation type="submission" date="2019-11" db="EMBL/GenBank/DDBJ databases">
        <title>A de novo genome assembly of a pear dwarfing rootstock.</title>
        <authorList>
            <person name="Wang F."/>
            <person name="Wang J."/>
            <person name="Li S."/>
            <person name="Zhang Y."/>
            <person name="Fang M."/>
            <person name="Ma L."/>
            <person name="Zhao Y."/>
            <person name="Jiang S."/>
        </authorList>
    </citation>
    <scope>NUCLEOTIDE SEQUENCE [LARGE SCALE GENOMIC DNA]</scope>
    <source>
        <strain evidence="2">S2</strain>
        <tissue evidence="2">Leaf</tissue>
    </source>
</reference>
<evidence type="ECO:0000313" key="3">
    <source>
        <dbReference type="Proteomes" id="UP000327157"/>
    </source>
</evidence>
<keyword evidence="2" id="KW-0121">Carboxypeptidase</keyword>
<dbReference type="EMBL" id="SMOL01000753">
    <property type="protein sequence ID" value="KAB2600166.1"/>
    <property type="molecule type" value="Genomic_DNA"/>
</dbReference>
<reference evidence="3" key="2">
    <citation type="submission" date="2019-10" db="EMBL/GenBank/DDBJ databases">
        <title>A de novo genome assembly of a pear dwarfing rootstock.</title>
        <authorList>
            <person name="Wang F."/>
            <person name="Wang J."/>
            <person name="Li S."/>
            <person name="Zhang Y."/>
            <person name="Fang M."/>
            <person name="Ma L."/>
            <person name="Zhao Y."/>
            <person name="Jiang S."/>
        </authorList>
    </citation>
    <scope>NUCLEOTIDE SEQUENCE [LARGE SCALE GENOMIC DNA]</scope>
</reference>
<gene>
    <name evidence="2" type="ORF">D8674_010437</name>
</gene>
<keyword evidence="2" id="KW-0645">Protease</keyword>
<name>A0A5N5FAQ5_9ROSA</name>
<keyword evidence="1" id="KW-0812">Transmembrane</keyword>
<keyword evidence="1" id="KW-1133">Transmembrane helix</keyword>
<organism evidence="2 3">
    <name type="scientific">Pyrus ussuriensis x Pyrus communis</name>
    <dbReference type="NCBI Taxonomy" id="2448454"/>
    <lineage>
        <taxon>Eukaryota</taxon>
        <taxon>Viridiplantae</taxon>
        <taxon>Streptophyta</taxon>
        <taxon>Embryophyta</taxon>
        <taxon>Tracheophyta</taxon>
        <taxon>Spermatophyta</taxon>
        <taxon>Magnoliopsida</taxon>
        <taxon>eudicotyledons</taxon>
        <taxon>Gunneridae</taxon>
        <taxon>Pentapetalae</taxon>
        <taxon>rosids</taxon>
        <taxon>fabids</taxon>
        <taxon>Rosales</taxon>
        <taxon>Rosaceae</taxon>
        <taxon>Amygdaloideae</taxon>
        <taxon>Maleae</taxon>
        <taxon>Pyrus</taxon>
    </lineage>
</organism>
<keyword evidence="3" id="KW-1185">Reference proteome</keyword>
<sequence length="111" mass="12681">MALNPNLLNIVMIWCLVLLFLVINVVKHEEFEAQRLLGEGGRIANLPGQKPVSFLHYADYVRLPNSGKRALFYSFGLTEQRHLLSSDNTHGKDFVKQFIVCYRAYMVALTP</sequence>
<reference evidence="2 3" key="1">
    <citation type="submission" date="2019-09" db="EMBL/GenBank/DDBJ databases">
        <authorList>
            <person name="Ou C."/>
        </authorList>
    </citation>
    <scope>NUCLEOTIDE SEQUENCE [LARGE SCALE GENOMIC DNA]</scope>
    <source>
        <strain evidence="2">S2</strain>
        <tissue evidence="2">Leaf</tissue>
    </source>
</reference>
<protein>
    <submittedName>
        <fullName evidence="2">Serine carboxypeptidase-like 35</fullName>
    </submittedName>
</protein>
<dbReference type="Proteomes" id="UP000327157">
    <property type="component" value="Chromosome 13"/>
</dbReference>
<keyword evidence="1" id="KW-0472">Membrane</keyword>
<accession>A0A5N5FAQ5</accession>